<protein>
    <submittedName>
        <fullName evidence="5">Putative THO complex subunit 5-like A isoform X2</fullName>
    </submittedName>
</protein>
<dbReference type="AlphaFoldDB" id="A0A2G8K9C2"/>
<feature type="compositionally biased region" description="Low complexity" evidence="4">
    <location>
        <begin position="16"/>
        <end position="28"/>
    </location>
</feature>
<evidence type="ECO:0000256" key="2">
    <source>
        <dbReference type="ARBA" id="ARBA00008044"/>
    </source>
</evidence>
<dbReference type="Pfam" id="PF09766">
    <property type="entry name" value="FmiP_Thoc5"/>
    <property type="match status" value="1"/>
</dbReference>
<accession>A0A2G8K9C2</accession>
<feature type="compositionally biased region" description="Acidic residues" evidence="4">
    <location>
        <begin position="319"/>
        <end position="331"/>
    </location>
</feature>
<comment type="subcellular location">
    <subcellularLocation>
        <location evidence="1">Nucleus</location>
    </subcellularLocation>
</comment>
<evidence type="ECO:0000256" key="3">
    <source>
        <dbReference type="ARBA" id="ARBA00023242"/>
    </source>
</evidence>
<organism evidence="5 6">
    <name type="scientific">Stichopus japonicus</name>
    <name type="common">Sea cucumber</name>
    <dbReference type="NCBI Taxonomy" id="307972"/>
    <lineage>
        <taxon>Eukaryota</taxon>
        <taxon>Metazoa</taxon>
        <taxon>Echinodermata</taxon>
        <taxon>Eleutherozoa</taxon>
        <taxon>Echinozoa</taxon>
        <taxon>Holothuroidea</taxon>
        <taxon>Aspidochirotacea</taxon>
        <taxon>Aspidochirotida</taxon>
        <taxon>Stichopodidae</taxon>
        <taxon>Apostichopus</taxon>
    </lineage>
</organism>
<evidence type="ECO:0000313" key="6">
    <source>
        <dbReference type="Proteomes" id="UP000230750"/>
    </source>
</evidence>
<comment type="caution">
    <text evidence="5">The sequence shown here is derived from an EMBL/GenBank/DDBJ whole genome shotgun (WGS) entry which is preliminary data.</text>
</comment>
<keyword evidence="6" id="KW-1185">Reference proteome</keyword>
<proteinExistence type="inferred from homology"/>
<gene>
    <name evidence="5" type="ORF">BSL78_18560</name>
</gene>
<comment type="similarity">
    <text evidence="2">Belongs to the THOC5 family.</text>
</comment>
<dbReference type="EMBL" id="MRZV01000769">
    <property type="protein sequence ID" value="PIK44563.1"/>
    <property type="molecule type" value="Genomic_DNA"/>
</dbReference>
<dbReference type="PANTHER" id="PTHR13375:SF3">
    <property type="entry name" value="THO COMPLEX SUBUNIT 5 HOMOLOG"/>
    <property type="match status" value="1"/>
</dbReference>
<dbReference type="OrthoDB" id="20582at2759"/>
<dbReference type="GO" id="GO:0000445">
    <property type="term" value="C:THO complex part of transcription export complex"/>
    <property type="evidence" value="ECO:0007669"/>
    <property type="project" value="TreeGrafter"/>
</dbReference>
<evidence type="ECO:0000313" key="5">
    <source>
        <dbReference type="EMBL" id="PIK44563.1"/>
    </source>
</evidence>
<dbReference type="STRING" id="307972.A0A2G8K9C2"/>
<evidence type="ECO:0000256" key="4">
    <source>
        <dbReference type="SAM" id="MobiDB-lite"/>
    </source>
</evidence>
<keyword evidence="3" id="KW-0539">Nucleus</keyword>
<sequence length="711" mass="80504">MSTKIQLSSKKRRVVSKSGESSTSSSPRQSKRTKTSSERVVEIKPKASYDEERETETQSINDDLQLNKETCAKIQSLFKEIKTLKESGRSENAATIAEKRAAASVLFVTLKKMNRLSQLRCKKARDMTQTTKQKVDGLHLQLQNLLYEVMHLQKEIKKCLEFESSDEKIELVDVATFYREAPLDISMPSVTEKDPHKQRLARLDWELEQRKRLSEKYDASESNRDLVAREIKSKQEYLESLQPRLKSILESTVPVQEYLSMPYDQIRTQHQMARLLPRPLYILFVQSSAYSEACDGDLTVKIEGDSDTASASMSTSVAIEEDSDSDNEENLTESKRRRKTVGDKLEEKRKKVLAKHPLQVVMQLTFQGEAQLVLTFSYLIELKVVTVVTELKDSSAAKALQSDLLSPKTILNALYPGDDGAESPNPSNIFQLQRIGIDSWSTFSESVGSPYLWCQWLSGLDFLQCDDTKGMKPNTCLSSSHMEATVKALRGRIKARLALQKQVTLVGQGNIPVPSSTVKLFPSKLSSRVVSWKPITEEAMMELDFVLTHPLSENIDSSSFFYSFSCERKSAKVQGVVVLKEAYPITPPIFLIKLIWQNKTHMAASDHDILDMEAEVNLHSQELITAKTCEYLLSCQLQRLLQCLDVYLEAASAEEASRSPGTQVEFPKEKMFVRNTRYGLNKIIFQPPPSLHPLFLPTPNPPFLSEELFLF</sequence>
<dbReference type="GO" id="GO:0003729">
    <property type="term" value="F:mRNA binding"/>
    <property type="evidence" value="ECO:0007669"/>
    <property type="project" value="TreeGrafter"/>
</dbReference>
<dbReference type="InterPro" id="IPR019163">
    <property type="entry name" value="THO_Thoc5"/>
</dbReference>
<evidence type="ECO:0000256" key="1">
    <source>
        <dbReference type="ARBA" id="ARBA00004123"/>
    </source>
</evidence>
<dbReference type="GO" id="GO:0006406">
    <property type="term" value="P:mRNA export from nucleus"/>
    <property type="evidence" value="ECO:0007669"/>
    <property type="project" value="TreeGrafter"/>
</dbReference>
<dbReference type="PANTHER" id="PTHR13375">
    <property type="entry name" value="FMS INTERACTING PROTEIN"/>
    <property type="match status" value="1"/>
</dbReference>
<feature type="compositionally biased region" description="Basic and acidic residues" evidence="4">
    <location>
        <begin position="35"/>
        <end position="50"/>
    </location>
</feature>
<dbReference type="Proteomes" id="UP000230750">
    <property type="component" value="Unassembled WGS sequence"/>
</dbReference>
<feature type="region of interest" description="Disordered" evidence="4">
    <location>
        <begin position="309"/>
        <end position="343"/>
    </location>
</feature>
<feature type="region of interest" description="Disordered" evidence="4">
    <location>
        <begin position="1"/>
        <end position="60"/>
    </location>
</feature>
<reference evidence="5 6" key="1">
    <citation type="journal article" date="2017" name="PLoS Biol.">
        <title>The sea cucumber genome provides insights into morphological evolution and visceral regeneration.</title>
        <authorList>
            <person name="Zhang X."/>
            <person name="Sun L."/>
            <person name="Yuan J."/>
            <person name="Sun Y."/>
            <person name="Gao Y."/>
            <person name="Zhang L."/>
            <person name="Li S."/>
            <person name="Dai H."/>
            <person name="Hamel J.F."/>
            <person name="Liu C."/>
            <person name="Yu Y."/>
            <person name="Liu S."/>
            <person name="Lin W."/>
            <person name="Guo K."/>
            <person name="Jin S."/>
            <person name="Xu P."/>
            <person name="Storey K.B."/>
            <person name="Huan P."/>
            <person name="Zhang T."/>
            <person name="Zhou Y."/>
            <person name="Zhang J."/>
            <person name="Lin C."/>
            <person name="Li X."/>
            <person name="Xing L."/>
            <person name="Huo D."/>
            <person name="Sun M."/>
            <person name="Wang L."/>
            <person name="Mercier A."/>
            <person name="Li F."/>
            <person name="Yang H."/>
            <person name="Xiang J."/>
        </authorList>
    </citation>
    <scope>NUCLEOTIDE SEQUENCE [LARGE SCALE GENOMIC DNA]</scope>
    <source>
        <strain evidence="5">Shaxun</strain>
        <tissue evidence="5">Muscle</tissue>
    </source>
</reference>
<name>A0A2G8K9C2_STIJA</name>